<dbReference type="Pfam" id="PF00172">
    <property type="entry name" value="Zn_clus"/>
    <property type="match status" value="1"/>
</dbReference>
<dbReference type="OrthoDB" id="3994232at2759"/>
<reference evidence="3 4" key="1">
    <citation type="journal article" date="2011" name="Proc. Natl. Acad. Sci. U.S.A.">
        <title>Evolutionary erosion of yeast sex chromosomes by mating-type switching accidents.</title>
        <authorList>
            <person name="Gordon J.L."/>
            <person name="Armisen D."/>
            <person name="Proux-Wera E."/>
            <person name="Oheigeartaigh S.S."/>
            <person name="Byrne K.P."/>
            <person name="Wolfe K.H."/>
        </authorList>
    </citation>
    <scope>NUCLEOTIDE SEQUENCE [LARGE SCALE GENOMIC DNA]</scope>
    <source>
        <strain evidence="4">ATCC 34711 / CBS 6284 / DSM 70876 / NBRC 10599 / NRRL Y-10934 / UCD 77-7</strain>
    </source>
</reference>
<dbReference type="SUPFAM" id="SSF57701">
    <property type="entry name" value="Zn2/Cys6 DNA-binding domain"/>
    <property type="match status" value="1"/>
</dbReference>
<dbReference type="InParanoid" id="I2GXK1"/>
<dbReference type="InterPro" id="IPR036864">
    <property type="entry name" value="Zn2-C6_fun-type_DNA-bd_sf"/>
</dbReference>
<dbReference type="AlphaFoldDB" id="I2GXK1"/>
<dbReference type="PROSITE" id="PS50048">
    <property type="entry name" value="ZN2_CY6_FUNGAL_2"/>
    <property type="match status" value="1"/>
</dbReference>
<dbReference type="PROSITE" id="PS00463">
    <property type="entry name" value="ZN2_CY6_FUNGAL_1"/>
    <property type="match status" value="1"/>
</dbReference>
<evidence type="ECO:0000259" key="2">
    <source>
        <dbReference type="PROSITE" id="PS50048"/>
    </source>
</evidence>
<organism evidence="3 4">
    <name type="scientific">Henningerozyma blattae (strain ATCC 34711 / CBS 6284 / DSM 70876 / NBRC 10599 / NRRL Y-10934 / UCD 77-7)</name>
    <name type="common">Yeast</name>
    <name type="synonym">Tetrapisispora blattae</name>
    <dbReference type="NCBI Taxonomy" id="1071380"/>
    <lineage>
        <taxon>Eukaryota</taxon>
        <taxon>Fungi</taxon>
        <taxon>Dikarya</taxon>
        <taxon>Ascomycota</taxon>
        <taxon>Saccharomycotina</taxon>
        <taxon>Saccharomycetes</taxon>
        <taxon>Saccharomycetales</taxon>
        <taxon>Saccharomycetaceae</taxon>
        <taxon>Henningerozyma</taxon>
    </lineage>
</organism>
<dbReference type="EMBL" id="HE806316">
    <property type="protein sequence ID" value="CCH58853.1"/>
    <property type="molecule type" value="Genomic_DNA"/>
</dbReference>
<dbReference type="PANTHER" id="PTHR37534:SF7">
    <property type="entry name" value="TRANSCRIPTIONAL ACTIVATOR PROTEIN UGA3"/>
    <property type="match status" value="1"/>
</dbReference>
<evidence type="ECO:0000313" key="3">
    <source>
        <dbReference type="EMBL" id="CCH58853.1"/>
    </source>
</evidence>
<dbReference type="GO" id="GO:0000976">
    <property type="term" value="F:transcription cis-regulatory region binding"/>
    <property type="evidence" value="ECO:0007669"/>
    <property type="project" value="TreeGrafter"/>
</dbReference>
<feature type="domain" description="Zn(2)-C6 fungal-type" evidence="2">
    <location>
        <begin position="18"/>
        <end position="48"/>
    </location>
</feature>
<dbReference type="CDD" id="cd00067">
    <property type="entry name" value="GAL4"/>
    <property type="match status" value="1"/>
</dbReference>
<dbReference type="KEGG" id="tbl:TBLA_0A10770"/>
<dbReference type="GO" id="GO:0005634">
    <property type="term" value="C:nucleus"/>
    <property type="evidence" value="ECO:0007669"/>
    <property type="project" value="TreeGrafter"/>
</dbReference>
<dbReference type="InterPro" id="IPR001138">
    <property type="entry name" value="Zn2Cys6_DnaBD"/>
</dbReference>
<dbReference type="HOGENOM" id="CLU_011912_0_0_1"/>
<gene>
    <name evidence="3" type="primary">TBLA0A10770</name>
    <name evidence="3" type="ORF">TBLA_0A10770</name>
</gene>
<proteinExistence type="predicted"/>
<accession>I2GXK1</accession>
<name>I2GXK1_HENB6</name>
<dbReference type="GO" id="GO:0000981">
    <property type="term" value="F:DNA-binding transcription factor activity, RNA polymerase II-specific"/>
    <property type="evidence" value="ECO:0007669"/>
    <property type="project" value="InterPro"/>
</dbReference>
<dbReference type="PANTHER" id="PTHR37534">
    <property type="entry name" value="TRANSCRIPTIONAL ACTIVATOR PROTEIN UGA3"/>
    <property type="match status" value="1"/>
</dbReference>
<dbReference type="Proteomes" id="UP000002866">
    <property type="component" value="Chromosome 1"/>
</dbReference>
<dbReference type="GO" id="GO:0008270">
    <property type="term" value="F:zinc ion binding"/>
    <property type="evidence" value="ECO:0007669"/>
    <property type="project" value="InterPro"/>
</dbReference>
<dbReference type="RefSeq" id="XP_004178372.1">
    <property type="nucleotide sequence ID" value="XM_004178324.1"/>
</dbReference>
<dbReference type="Gene3D" id="4.10.240.10">
    <property type="entry name" value="Zn(2)-C6 fungal-type DNA-binding domain"/>
    <property type="match status" value="1"/>
</dbReference>
<dbReference type="GO" id="GO:0045944">
    <property type="term" value="P:positive regulation of transcription by RNA polymerase II"/>
    <property type="evidence" value="ECO:0007669"/>
    <property type="project" value="TreeGrafter"/>
</dbReference>
<keyword evidence="4" id="KW-1185">Reference proteome</keyword>
<dbReference type="SMART" id="SM00066">
    <property type="entry name" value="GAL4"/>
    <property type="match status" value="1"/>
</dbReference>
<dbReference type="GeneID" id="14493626"/>
<evidence type="ECO:0000256" key="1">
    <source>
        <dbReference type="ARBA" id="ARBA00023242"/>
    </source>
</evidence>
<sequence length="706" mass="82635">MGPQLNKKKVIAKYSKHGCAQCKRAHVKCDEIKPICRRCVKKNINCNYESNLLFKRVLNGSTFTTSKIQISSNPIQQNTNLSLLYSTKDSDHLETISSSNYLTPSSNGIPIISGDDNQVLQRKFHSTNGNQHFNLKEELGLKPNYFSNLCEVNNYKINYSMFFPRNDIHLTSILTFGNNCNLDVNIIPILSDSFLRDKNILNFKKHIDHIIENFDPVKNSVNILNIDFEGKTDSHGRKNYNNKVEKGDKEGYDSHGLRNSISNYDNQKEIMINKVDLCDPEFIKFCWDIFITIFSKNFLNSNNIFSKKKLFSSLIKLSETYPVIHESVRFFSSTMLKNYYFLKRKLNYSNFWDRHIRMPSINFLHKSVKILSLKPDKVLEDWITILIISIIMIGPNSVSKSSGWRYHMHQVFLLIELIEFKLINREIIKINQKDEINLNNKDNSRYYIYIDDNNSIDRDLIDVYLIFRSFFLYSEVCSILTCENSSIISSTNILRKYFAFYNSINFFKISGEYDLLFGSNASIQNLISELSIMLCDLKESRGINLSGNHILKLKFINNEEISRSNLIEYGNTFLRILSKDINTYKVRGYDDRNYSNKLKFSEIENIKQRAICKNRHKVIFLALNLYIKVFYLELEKTNVYAVTELLEDLLESWYQMPDTRLPDSISFWTIYFGCLTSLVISKEIYYSQFINILKKELLLVFKILLN</sequence>
<protein>
    <recommendedName>
        <fullName evidence="2">Zn(2)-C6 fungal-type domain-containing protein</fullName>
    </recommendedName>
</protein>
<evidence type="ECO:0000313" key="4">
    <source>
        <dbReference type="Proteomes" id="UP000002866"/>
    </source>
</evidence>
<keyword evidence="1" id="KW-0539">Nucleus</keyword>
<dbReference type="eggNOG" id="ENOG502R1US">
    <property type="taxonomic scope" value="Eukaryota"/>
</dbReference>